<proteinExistence type="predicted"/>
<keyword evidence="6" id="KW-1185">Reference proteome</keyword>
<organism evidence="5 6">
    <name type="scientific">Paractinoplanes rishiriensis</name>
    <dbReference type="NCBI Taxonomy" id="1050105"/>
    <lineage>
        <taxon>Bacteria</taxon>
        <taxon>Bacillati</taxon>
        <taxon>Actinomycetota</taxon>
        <taxon>Actinomycetes</taxon>
        <taxon>Micromonosporales</taxon>
        <taxon>Micromonosporaceae</taxon>
        <taxon>Paractinoplanes</taxon>
    </lineage>
</organism>
<dbReference type="RefSeq" id="WP_203791080.1">
    <property type="nucleotide sequence ID" value="NZ_BOMV01000119.1"/>
</dbReference>
<dbReference type="AlphaFoldDB" id="A0A919MW32"/>
<dbReference type="GO" id="GO:0046872">
    <property type="term" value="F:metal ion binding"/>
    <property type="evidence" value="ECO:0007669"/>
    <property type="project" value="UniProtKB-KW"/>
</dbReference>
<evidence type="ECO:0000313" key="6">
    <source>
        <dbReference type="Proteomes" id="UP000636960"/>
    </source>
</evidence>
<feature type="domain" description="4Fe-4S ferredoxin-type" evidence="4">
    <location>
        <begin position="337"/>
        <end position="366"/>
    </location>
</feature>
<protein>
    <submittedName>
        <fullName evidence="5">4Fe-4S ferredoxin</fullName>
    </submittedName>
</protein>
<keyword evidence="3" id="KW-0411">Iron-sulfur</keyword>
<keyword evidence="2" id="KW-0408">Iron</keyword>
<evidence type="ECO:0000313" key="5">
    <source>
        <dbReference type="EMBL" id="GIF02052.1"/>
    </source>
</evidence>
<dbReference type="EMBL" id="BOMV01000119">
    <property type="protein sequence ID" value="GIF02052.1"/>
    <property type="molecule type" value="Genomic_DNA"/>
</dbReference>
<reference evidence="5" key="1">
    <citation type="submission" date="2021-01" db="EMBL/GenBank/DDBJ databases">
        <title>Whole genome shotgun sequence of Actinoplanes rishiriensis NBRC 108556.</title>
        <authorList>
            <person name="Komaki H."/>
            <person name="Tamura T."/>
        </authorList>
    </citation>
    <scope>NUCLEOTIDE SEQUENCE</scope>
    <source>
        <strain evidence="5">NBRC 108556</strain>
    </source>
</reference>
<dbReference type="InterPro" id="IPR017900">
    <property type="entry name" value="4Fe4S_Fe_S_CS"/>
</dbReference>
<dbReference type="Proteomes" id="UP000636960">
    <property type="component" value="Unassembled WGS sequence"/>
</dbReference>
<accession>A0A919MW32</accession>
<dbReference type="Pfam" id="PF17179">
    <property type="entry name" value="Fer4_22"/>
    <property type="match status" value="1"/>
</dbReference>
<sequence length="380" mass="40485">MLTQSVRFGPPVVLGVAALPRLFDELRERGYTVVGPTVRDGAIMLAELESATDLPYGWGVEADAGRYRLRKRTDTAAFAHAAGPQSVKDFLHPPRARLWSSNRDGTGVRGPDEPPRYALIGVRPCDLAAIGVLDRVLNRGEHPEPIYTSRRAGVFVVAVDCTEPAATCFCTSMGGGPGAHEGFDLAMTELLGKGGHRFVIRAGTPAGADVLAALPAVPAAEATLAEAEEAVAGAERAITRAMPSGSLPDLLAASVESPHWADVAARCLTCANCTMVCPTCFCTTTADVTDLTGDHAERWRRWDSCFDLDYSYMHGGSVRRSGASRYRQWITHKLGTWHEQFDSSGCVGCGRCIAWCPAGIDITVEAAALAGSRPGDEQPC</sequence>
<dbReference type="PROSITE" id="PS51379">
    <property type="entry name" value="4FE4S_FER_2"/>
    <property type="match status" value="2"/>
</dbReference>
<evidence type="ECO:0000259" key="4">
    <source>
        <dbReference type="PROSITE" id="PS51379"/>
    </source>
</evidence>
<dbReference type="PANTHER" id="PTHR40447:SF1">
    <property type="entry name" value="ANAEROBIC SULFITE REDUCTASE SUBUNIT A"/>
    <property type="match status" value="1"/>
</dbReference>
<comment type="caution">
    <text evidence="5">The sequence shown here is derived from an EMBL/GenBank/DDBJ whole genome shotgun (WGS) entry which is preliminary data.</text>
</comment>
<dbReference type="InterPro" id="IPR017896">
    <property type="entry name" value="4Fe4S_Fe-S-bd"/>
</dbReference>
<dbReference type="GO" id="GO:0051536">
    <property type="term" value="F:iron-sulfur cluster binding"/>
    <property type="evidence" value="ECO:0007669"/>
    <property type="project" value="UniProtKB-KW"/>
</dbReference>
<evidence type="ECO:0000256" key="3">
    <source>
        <dbReference type="ARBA" id="ARBA00023014"/>
    </source>
</evidence>
<dbReference type="PROSITE" id="PS00198">
    <property type="entry name" value="4FE4S_FER_1"/>
    <property type="match status" value="2"/>
</dbReference>
<name>A0A919MW32_9ACTN</name>
<dbReference type="PANTHER" id="PTHR40447">
    <property type="entry name" value="ANAEROBIC SULFITE REDUCTASE SUBUNIT A"/>
    <property type="match status" value="1"/>
</dbReference>
<evidence type="ECO:0000256" key="2">
    <source>
        <dbReference type="ARBA" id="ARBA00023004"/>
    </source>
</evidence>
<keyword evidence="1" id="KW-0479">Metal-binding</keyword>
<dbReference type="SUPFAM" id="SSF46548">
    <property type="entry name" value="alpha-helical ferredoxin"/>
    <property type="match status" value="1"/>
</dbReference>
<gene>
    <name evidence="5" type="ORF">Ari01nite_95160</name>
</gene>
<feature type="domain" description="4Fe-4S ferredoxin-type" evidence="4">
    <location>
        <begin position="256"/>
        <end position="288"/>
    </location>
</feature>
<evidence type="ECO:0000256" key="1">
    <source>
        <dbReference type="ARBA" id="ARBA00022723"/>
    </source>
</evidence>